<keyword evidence="3" id="KW-1185">Reference proteome</keyword>
<dbReference type="RefSeq" id="WP_166150478.1">
    <property type="nucleotide sequence ID" value="NZ_JAANYN010000011.1"/>
</dbReference>
<sequence>MNKLTNLSLFTASIVMIGFTSCGSPQSDSSGEEEETVVEMAEEMPVEEEETIVDIAVGSPDHSTLVTALSTAGLVETLSGDGPFTVFAPTNAAFEALPEGTVESLLAPEGKEQLTAVLTYHVVAGNVMAADLSDGQVVKTLNGQEITVSITDGTVMINGATVTTADLSGSNGLIHVIDGVLLPE</sequence>
<protein>
    <submittedName>
        <fullName evidence="2">Fasciclin domain-containing protein</fullName>
    </submittedName>
</protein>
<dbReference type="SUPFAM" id="SSF82153">
    <property type="entry name" value="FAS1 domain"/>
    <property type="match status" value="1"/>
</dbReference>
<gene>
    <name evidence="2" type="ORF">G9Q97_20865</name>
</gene>
<name>A0ABX0HG05_9BACT</name>
<dbReference type="InterPro" id="IPR036378">
    <property type="entry name" value="FAS1_dom_sf"/>
</dbReference>
<dbReference type="InterPro" id="IPR000782">
    <property type="entry name" value="FAS1_domain"/>
</dbReference>
<proteinExistence type="predicted"/>
<dbReference type="PANTHER" id="PTHR10900:SF77">
    <property type="entry name" value="FI19380P1"/>
    <property type="match status" value="1"/>
</dbReference>
<dbReference type="EMBL" id="JAANYN010000011">
    <property type="protein sequence ID" value="NHE59269.1"/>
    <property type="molecule type" value="Genomic_DNA"/>
</dbReference>
<organism evidence="2 3">
    <name type="scientific">Cyclobacterium plantarum</name>
    <dbReference type="NCBI Taxonomy" id="2716263"/>
    <lineage>
        <taxon>Bacteria</taxon>
        <taxon>Pseudomonadati</taxon>
        <taxon>Bacteroidota</taxon>
        <taxon>Cytophagia</taxon>
        <taxon>Cytophagales</taxon>
        <taxon>Cyclobacteriaceae</taxon>
        <taxon>Cyclobacterium</taxon>
    </lineage>
</organism>
<dbReference type="Proteomes" id="UP000649799">
    <property type="component" value="Unassembled WGS sequence"/>
</dbReference>
<dbReference type="PROSITE" id="PS51257">
    <property type="entry name" value="PROKAR_LIPOPROTEIN"/>
    <property type="match status" value="1"/>
</dbReference>
<dbReference type="InterPro" id="IPR050904">
    <property type="entry name" value="Adhesion/Biosynth-related"/>
</dbReference>
<accession>A0ABX0HG05</accession>
<dbReference type="PANTHER" id="PTHR10900">
    <property type="entry name" value="PERIOSTIN-RELATED"/>
    <property type="match status" value="1"/>
</dbReference>
<dbReference type="Pfam" id="PF02469">
    <property type="entry name" value="Fasciclin"/>
    <property type="match status" value="1"/>
</dbReference>
<dbReference type="SMART" id="SM00554">
    <property type="entry name" value="FAS1"/>
    <property type="match status" value="1"/>
</dbReference>
<evidence type="ECO:0000259" key="1">
    <source>
        <dbReference type="PROSITE" id="PS50213"/>
    </source>
</evidence>
<reference evidence="2 3" key="1">
    <citation type="submission" date="2020-03" db="EMBL/GenBank/DDBJ databases">
        <title>Cyclobacterium plantarum sp. nov., a marine bacterium isolated from a coastal-marine wetland.</title>
        <authorList>
            <person name="Sanchez-Porro C."/>
            <person name="Ventosa A."/>
            <person name="Amoozegar M."/>
        </authorList>
    </citation>
    <scope>NUCLEOTIDE SEQUENCE [LARGE SCALE GENOMIC DNA]</scope>
    <source>
        <strain evidence="2 3">GBPx2</strain>
    </source>
</reference>
<dbReference type="PROSITE" id="PS50213">
    <property type="entry name" value="FAS1"/>
    <property type="match status" value="1"/>
</dbReference>
<evidence type="ECO:0000313" key="3">
    <source>
        <dbReference type="Proteomes" id="UP000649799"/>
    </source>
</evidence>
<comment type="caution">
    <text evidence="2">The sequence shown here is derived from an EMBL/GenBank/DDBJ whole genome shotgun (WGS) entry which is preliminary data.</text>
</comment>
<dbReference type="Gene3D" id="2.30.180.10">
    <property type="entry name" value="FAS1 domain"/>
    <property type="match status" value="1"/>
</dbReference>
<feature type="domain" description="FAS1" evidence="1">
    <location>
        <begin position="49"/>
        <end position="181"/>
    </location>
</feature>
<evidence type="ECO:0000313" key="2">
    <source>
        <dbReference type="EMBL" id="NHE59269.1"/>
    </source>
</evidence>